<dbReference type="STRING" id="1314800.A0A1B7MF94"/>
<dbReference type="Proteomes" id="UP000092154">
    <property type="component" value="Unassembled WGS sequence"/>
</dbReference>
<sequence>MDFTLPSSKSGLFNIAQLTEDGTNWITYKERMLMAIGARGLMRYADGRAVNSDETTKEHEKADETIATETVVEELDKKIDEYYQKDSLVNEFTMILLRGSVNK</sequence>
<protein>
    <submittedName>
        <fullName evidence="1">Uncharacterized protein</fullName>
    </submittedName>
</protein>
<evidence type="ECO:0000313" key="2">
    <source>
        <dbReference type="Proteomes" id="UP000092154"/>
    </source>
</evidence>
<dbReference type="InParanoid" id="A0A1B7MF94"/>
<name>A0A1B7MF94_9AGAM</name>
<evidence type="ECO:0000313" key="1">
    <source>
        <dbReference type="EMBL" id="OAX31273.1"/>
    </source>
</evidence>
<dbReference type="OrthoDB" id="3269759at2759"/>
<proteinExistence type="predicted"/>
<gene>
    <name evidence="1" type="ORF">K503DRAFT_703928</name>
</gene>
<keyword evidence="2" id="KW-1185">Reference proteome</keyword>
<organism evidence="1 2">
    <name type="scientific">Rhizopogon vinicolor AM-OR11-026</name>
    <dbReference type="NCBI Taxonomy" id="1314800"/>
    <lineage>
        <taxon>Eukaryota</taxon>
        <taxon>Fungi</taxon>
        <taxon>Dikarya</taxon>
        <taxon>Basidiomycota</taxon>
        <taxon>Agaricomycotina</taxon>
        <taxon>Agaricomycetes</taxon>
        <taxon>Agaricomycetidae</taxon>
        <taxon>Boletales</taxon>
        <taxon>Suillineae</taxon>
        <taxon>Rhizopogonaceae</taxon>
        <taxon>Rhizopogon</taxon>
    </lineage>
</organism>
<accession>A0A1B7MF94</accession>
<dbReference type="AlphaFoldDB" id="A0A1B7MF94"/>
<reference evidence="1 2" key="1">
    <citation type="submission" date="2016-06" db="EMBL/GenBank/DDBJ databases">
        <title>Comparative genomics of the ectomycorrhizal sister species Rhizopogon vinicolor and Rhizopogon vesiculosus (Basidiomycota: Boletales) reveals a divergence of the mating type B locus.</title>
        <authorList>
            <consortium name="DOE Joint Genome Institute"/>
            <person name="Mujic A.B."/>
            <person name="Kuo A."/>
            <person name="Tritt A."/>
            <person name="Lipzen A."/>
            <person name="Chen C."/>
            <person name="Johnson J."/>
            <person name="Sharma A."/>
            <person name="Barry K."/>
            <person name="Grigoriev I.V."/>
            <person name="Spatafora J.W."/>
        </authorList>
    </citation>
    <scope>NUCLEOTIDE SEQUENCE [LARGE SCALE GENOMIC DNA]</scope>
    <source>
        <strain evidence="1 2">AM-OR11-026</strain>
    </source>
</reference>
<dbReference type="EMBL" id="KV449483">
    <property type="protein sequence ID" value="OAX31273.1"/>
    <property type="molecule type" value="Genomic_DNA"/>
</dbReference>